<keyword evidence="4 8" id="KW-0479">Metal-binding</keyword>
<dbReference type="Pfam" id="PF08774">
    <property type="entry name" value="VRR_NUC"/>
    <property type="match status" value="1"/>
</dbReference>
<evidence type="ECO:0000256" key="9">
    <source>
        <dbReference type="SAM" id="MobiDB-lite"/>
    </source>
</evidence>
<dbReference type="GO" id="GO:0046872">
    <property type="term" value="F:metal ion binding"/>
    <property type="evidence" value="ECO:0007669"/>
    <property type="project" value="UniProtKB-KW"/>
</dbReference>
<evidence type="ECO:0000256" key="2">
    <source>
        <dbReference type="ARBA" id="ARBA00005533"/>
    </source>
</evidence>
<name>A0A0D0DU16_9AGAM</name>
<dbReference type="CDD" id="cd22326">
    <property type="entry name" value="FAN1-like"/>
    <property type="match status" value="1"/>
</dbReference>
<reference evidence="12" key="2">
    <citation type="submission" date="2015-01" db="EMBL/GenBank/DDBJ databases">
        <title>Evolutionary Origins and Diversification of the Mycorrhizal Mutualists.</title>
        <authorList>
            <consortium name="DOE Joint Genome Institute"/>
            <consortium name="Mycorrhizal Genomics Consortium"/>
            <person name="Kohler A."/>
            <person name="Kuo A."/>
            <person name="Nagy L.G."/>
            <person name="Floudas D."/>
            <person name="Copeland A."/>
            <person name="Barry K.W."/>
            <person name="Cichocki N."/>
            <person name="Veneault-Fourrey C."/>
            <person name="LaButti K."/>
            <person name="Lindquist E.A."/>
            <person name="Lipzen A."/>
            <person name="Lundell T."/>
            <person name="Morin E."/>
            <person name="Murat C."/>
            <person name="Riley R."/>
            <person name="Ohm R."/>
            <person name="Sun H."/>
            <person name="Tunlid A."/>
            <person name="Henrissat B."/>
            <person name="Grigoriev I.V."/>
            <person name="Hibbett D.S."/>
            <person name="Martin F."/>
        </authorList>
    </citation>
    <scope>NUCLEOTIDE SEQUENCE [LARGE SCALE GENOMIC DNA]</scope>
    <source>
        <strain evidence="12">Ve08.2h10</strain>
    </source>
</reference>
<evidence type="ECO:0000256" key="8">
    <source>
        <dbReference type="RuleBase" id="RU365033"/>
    </source>
</evidence>
<dbReference type="Gene3D" id="3.40.1350.10">
    <property type="match status" value="1"/>
</dbReference>
<feature type="region of interest" description="Disordered" evidence="9">
    <location>
        <begin position="926"/>
        <end position="980"/>
    </location>
</feature>
<dbReference type="EC" id="3.1.4.1" evidence="8"/>
<dbReference type="Pfam" id="PF21315">
    <property type="entry name" value="FAN1_HTH"/>
    <property type="match status" value="1"/>
</dbReference>
<dbReference type="InterPro" id="IPR014883">
    <property type="entry name" value="VRR_NUC"/>
</dbReference>
<dbReference type="InterPro" id="IPR011856">
    <property type="entry name" value="tRNA_endonuc-like_dom_sf"/>
</dbReference>
<dbReference type="GO" id="GO:0005634">
    <property type="term" value="C:nucleus"/>
    <property type="evidence" value="ECO:0007669"/>
    <property type="project" value="UniProtKB-SubCell"/>
</dbReference>
<dbReference type="GO" id="GO:0070336">
    <property type="term" value="F:flap-structured DNA binding"/>
    <property type="evidence" value="ECO:0007669"/>
    <property type="project" value="TreeGrafter"/>
</dbReference>
<keyword evidence="8" id="KW-0234">DNA repair</keyword>
<evidence type="ECO:0000256" key="7">
    <source>
        <dbReference type="ARBA" id="ARBA00023211"/>
    </source>
</evidence>
<dbReference type="PANTHER" id="PTHR15749:SF4">
    <property type="entry name" value="FANCONI-ASSOCIATED NUCLEASE 1"/>
    <property type="match status" value="1"/>
</dbReference>
<feature type="region of interest" description="Disordered" evidence="9">
    <location>
        <begin position="878"/>
        <end position="906"/>
    </location>
</feature>
<comment type="catalytic activity">
    <reaction evidence="1 8">
        <text>Hydrolytically removes 5'-nucleotides successively from the 3'-hydroxy termini of 3'-hydroxy-terminated oligonucleotides.</text>
        <dbReference type="EC" id="3.1.4.1"/>
    </reaction>
</comment>
<keyword evidence="8" id="KW-0539">Nucleus</keyword>
<comment type="function">
    <text evidence="8">Nuclease required for the repair of DNA interstrand cross-links (ICL). Acts as a 5'-3' exonuclease that anchors at a cut end of DNA and cleaves DNA successively at every third nucleotide, allowing to excise an ICL from one strand through flanking incisions.</text>
</comment>
<keyword evidence="6 8" id="KW-0460">Magnesium</keyword>
<comment type="subcellular location">
    <subcellularLocation>
        <location evidence="8">Nucleus</location>
    </subcellularLocation>
</comment>
<gene>
    <name evidence="11" type="ORF">PAXRUDRAFT_830065</name>
</gene>
<dbReference type="InterPro" id="IPR049125">
    <property type="entry name" value="FAN1-like_WH"/>
</dbReference>
<dbReference type="InterPro" id="IPR049126">
    <property type="entry name" value="FAN1-like_TPR"/>
</dbReference>
<evidence type="ECO:0000256" key="4">
    <source>
        <dbReference type="ARBA" id="ARBA00022723"/>
    </source>
</evidence>
<evidence type="ECO:0000313" key="11">
    <source>
        <dbReference type="EMBL" id="KIK92306.1"/>
    </source>
</evidence>
<evidence type="ECO:0000256" key="1">
    <source>
        <dbReference type="ARBA" id="ARBA00000983"/>
    </source>
</evidence>
<dbReference type="GO" id="GO:0008409">
    <property type="term" value="F:5'-3' exonuclease activity"/>
    <property type="evidence" value="ECO:0007669"/>
    <property type="project" value="TreeGrafter"/>
</dbReference>
<proteinExistence type="inferred from homology"/>
<evidence type="ECO:0000313" key="12">
    <source>
        <dbReference type="Proteomes" id="UP000054538"/>
    </source>
</evidence>
<dbReference type="FunCoup" id="A0A0D0DU16">
    <property type="interactions" value="306"/>
</dbReference>
<keyword evidence="12" id="KW-1185">Reference proteome</keyword>
<dbReference type="STRING" id="930991.A0A0D0DU16"/>
<protein>
    <recommendedName>
        <fullName evidence="8">Fanconi-associated nuclease</fullName>
        <ecNumber evidence="8">3.1.4.1</ecNumber>
    </recommendedName>
</protein>
<evidence type="ECO:0000256" key="3">
    <source>
        <dbReference type="ARBA" id="ARBA00022722"/>
    </source>
</evidence>
<feature type="domain" description="VRR-NUC" evidence="10">
    <location>
        <begin position="754"/>
        <end position="870"/>
    </location>
</feature>
<evidence type="ECO:0000256" key="5">
    <source>
        <dbReference type="ARBA" id="ARBA00022801"/>
    </source>
</evidence>
<dbReference type="InterPro" id="IPR049132">
    <property type="entry name" value="FAN1-like_euk"/>
</dbReference>
<feature type="compositionally biased region" description="Low complexity" evidence="9">
    <location>
        <begin position="929"/>
        <end position="943"/>
    </location>
</feature>
<feature type="region of interest" description="Disordered" evidence="9">
    <location>
        <begin position="403"/>
        <end position="437"/>
    </location>
</feature>
<dbReference type="EMBL" id="KN825292">
    <property type="protein sequence ID" value="KIK92306.1"/>
    <property type="molecule type" value="Genomic_DNA"/>
</dbReference>
<keyword evidence="5 8" id="KW-0378">Hydrolase</keyword>
<dbReference type="InterPro" id="IPR033315">
    <property type="entry name" value="Fan1-like"/>
</dbReference>
<organism evidence="11 12">
    <name type="scientific">Paxillus rubicundulus Ve08.2h10</name>
    <dbReference type="NCBI Taxonomy" id="930991"/>
    <lineage>
        <taxon>Eukaryota</taxon>
        <taxon>Fungi</taxon>
        <taxon>Dikarya</taxon>
        <taxon>Basidiomycota</taxon>
        <taxon>Agaricomycotina</taxon>
        <taxon>Agaricomycetes</taxon>
        <taxon>Agaricomycetidae</taxon>
        <taxon>Boletales</taxon>
        <taxon>Paxilineae</taxon>
        <taxon>Paxillaceae</taxon>
        <taxon>Paxillus</taxon>
    </lineage>
</organism>
<dbReference type="GO" id="GO:0017108">
    <property type="term" value="F:5'-flap endonuclease activity"/>
    <property type="evidence" value="ECO:0007669"/>
    <property type="project" value="TreeGrafter"/>
</dbReference>
<dbReference type="HOGENOM" id="CLU_005116_0_0_1"/>
<comment type="similarity">
    <text evidence="2 8">Belongs to the FAN1 family.</text>
</comment>
<sequence length="980" mass="109509">MNCGSDSLSANSVNTLVFSGGEGWELEGDDIDSSSDILQASIVQFNQGKLPDSEQNVSAYVRLFEDMLGTVVKEEPHLFSDEEIEVFATFAQLSYNARFLLVKLLLRKQDTWHRLDTLKYQDELGSVSAIIDAIDELCQISPESLDDVKEEEEEEQEVIDLTTDDNSDTFSATNDKQEGDQPALTDTDCHVEAGASGTSSEARTLLLARSEREMDLETLLHCLRIDELKVLAKQMLPKTNHKKEDFIEALLRISSSQLTLLNFAQVNSCAKSKGTCYRQTKLPFSKQPRKTQQERLKELTLRSLVRCIKVDQEFFSIIHRVNLVYFRLTQYTPSLLVAALLSQFKKRAYPAYKYERTKHIWPTRQALLDYEEVLILEGQVDALLGGNVPSMIGRAIGSKTPVAGPLPTAVTPRSAKGKTKQVKFQHDDAEPDVKPDNARVRGARGVKEIFEHVYPRWQDLARSKGEEDGRRFGLERFDCGHVLTRIVCKGSSALGILGDHGQELEVLEALLAQKRWRRGRRGKWHERRALILSTHVPKGGTPARALVAVVEALEDPDTHIVYRPKLLRRLTKLENKLKLPLEDRHSCEGKLADAEEVVFEAVRIRHRATSLKLDRTGRSLSNTAFPQKNQQINNFYPLLATPVKSESSSKAAPNSWLKLVNDEQKGKSIWAGLNGEELAVEALALQRYKEQGYKGVHCETRVIAMLFGLLFWDIIFAPVPGAFETAYQTAPLDIAEDSFYHSRKDLMEKRLSGIAAGEAVDLIQRVDSVHRPSGTWCVGVRWDLFSSDDLVDIVTCIGGKALSVICRVLCEDYAFRSSGGPDLFLWNPVKGTCKFVEVKGPGDTLQENQRVWIDVLLRAPTPVEVCRVVEKGTEVDKQVKARTPKTPRGKSKKAVQEERTVKSEDEAGALPTISVDLFAASETALKQQPISPIASRSPSAIAPFTPVKEAPPRVDSSPLKRKASRVEVVVTTPPRKKPKS</sequence>
<reference evidence="11 12" key="1">
    <citation type="submission" date="2014-04" db="EMBL/GenBank/DDBJ databases">
        <authorList>
            <consortium name="DOE Joint Genome Institute"/>
            <person name="Kuo A."/>
            <person name="Kohler A."/>
            <person name="Jargeat P."/>
            <person name="Nagy L.G."/>
            <person name="Floudas D."/>
            <person name="Copeland A."/>
            <person name="Barry K.W."/>
            <person name="Cichocki N."/>
            <person name="Veneault-Fourrey C."/>
            <person name="LaButti K."/>
            <person name="Lindquist E.A."/>
            <person name="Lipzen A."/>
            <person name="Lundell T."/>
            <person name="Morin E."/>
            <person name="Murat C."/>
            <person name="Sun H."/>
            <person name="Tunlid A."/>
            <person name="Henrissat B."/>
            <person name="Grigoriev I.V."/>
            <person name="Hibbett D.S."/>
            <person name="Martin F."/>
            <person name="Nordberg H.P."/>
            <person name="Cantor M.N."/>
            <person name="Hua S.X."/>
        </authorList>
    </citation>
    <scope>NUCLEOTIDE SEQUENCE [LARGE SCALE GENOMIC DNA]</scope>
    <source>
        <strain evidence="11 12">Ve08.2h10</strain>
    </source>
</reference>
<evidence type="ECO:0000259" key="10">
    <source>
        <dbReference type="SMART" id="SM00990"/>
    </source>
</evidence>
<keyword evidence="8" id="KW-0227">DNA damage</keyword>
<dbReference type="AlphaFoldDB" id="A0A0D0DU16"/>
<dbReference type="OrthoDB" id="76364at2759"/>
<keyword evidence="7 8" id="KW-0464">Manganese</keyword>
<feature type="compositionally biased region" description="Basic and acidic residues" evidence="9">
    <location>
        <begin position="894"/>
        <end position="905"/>
    </location>
</feature>
<evidence type="ECO:0000256" key="6">
    <source>
        <dbReference type="ARBA" id="ARBA00022842"/>
    </source>
</evidence>
<keyword evidence="3 8" id="KW-0540">Nuclease</keyword>
<accession>A0A0D0DU16</accession>
<dbReference type="GO" id="GO:0004528">
    <property type="term" value="F:phosphodiesterase I activity"/>
    <property type="evidence" value="ECO:0007669"/>
    <property type="project" value="UniProtKB-EC"/>
</dbReference>
<dbReference type="PANTHER" id="PTHR15749">
    <property type="entry name" value="FANCONI-ASSOCIATED NUCLEASE 1"/>
    <property type="match status" value="1"/>
</dbReference>
<dbReference type="Proteomes" id="UP000054538">
    <property type="component" value="Unassembled WGS sequence"/>
</dbReference>
<feature type="compositionally biased region" description="Basic and acidic residues" evidence="9">
    <location>
        <begin position="424"/>
        <end position="437"/>
    </location>
</feature>
<comment type="cofactor">
    <cofactor evidence="8">
        <name>Mg(2+)</name>
        <dbReference type="ChEBI" id="CHEBI:18420"/>
    </cofactor>
    <cofactor evidence="8">
        <name>Mn(2+)</name>
        <dbReference type="ChEBI" id="CHEBI:29035"/>
    </cofactor>
</comment>
<dbReference type="SMART" id="SM00990">
    <property type="entry name" value="VRR_NUC"/>
    <property type="match status" value="1"/>
</dbReference>
<dbReference type="GO" id="GO:0036297">
    <property type="term" value="P:interstrand cross-link repair"/>
    <property type="evidence" value="ECO:0007669"/>
    <property type="project" value="InterPro"/>
</dbReference>
<feature type="compositionally biased region" description="Basic residues" evidence="9">
    <location>
        <begin position="880"/>
        <end position="893"/>
    </location>
</feature>
<dbReference type="InParanoid" id="A0A0D0DU16"/>
<feature type="region of interest" description="Disordered" evidence="9">
    <location>
        <begin position="163"/>
        <end position="184"/>
    </location>
</feature>
<dbReference type="Pfam" id="PF21170">
    <property type="entry name" value="FAN1_TPR"/>
    <property type="match status" value="1"/>
</dbReference>